<feature type="region of interest" description="Disordered" evidence="7">
    <location>
        <begin position="192"/>
        <end position="252"/>
    </location>
</feature>
<protein>
    <recommendedName>
        <fullName evidence="6">Small ribosomal subunit protein uS17c</fullName>
    </recommendedName>
</protein>
<dbReference type="NCBIfam" id="NF004123">
    <property type="entry name" value="PRK05610.1"/>
    <property type="match status" value="1"/>
</dbReference>
<keyword evidence="4 9" id="KW-0689">Ribosomal protein</keyword>
<name>A0A2J8A2R5_9CHLO</name>
<evidence type="ECO:0000256" key="2">
    <source>
        <dbReference type="ARBA" id="ARBA00022730"/>
    </source>
</evidence>
<feature type="compositionally biased region" description="Acidic residues" evidence="7">
    <location>
        <begin position="197"/>
        <end position="207"/>
    </location>
</feature>
<dbReference type="InterPro" id="IPR019984">
    <property type="entry name" value="Ribosomal_uS17_bact/chlr"/>
</dbReference>
<feature type="transmembrane region" description="Helical" evidence="8">
    <location>
        <begin position="256"/>
        <end position="273"/>
    </location>
</feature>
<keyword evidence="8" id="KW-0472">Membrane</keyword>
<dbReference type="CDD" id="cd00364">
    <property type="entry name" value="Ribosomal_uS17"/>
    <property type="match status" value="1"/>
</dbReference>
<evidence type="ECO:0000313" key="9">
    <source>
        <dbReference type="EMBL" id="PNH06803.1"/>
    </source>
</evidence>
<dbReference type="PANTHER" id="PTHR37390:SF1">
    <property type="entry name" value="FOLATE-BINDING PROTEIN 1"/>
    <property type="match status" value="1"/>
</dbReference>
<dbReference type="SUPFAM" id="SSF50249">
    <property type="entry name" value="Nucleic acid-binding proteins"/>
    <property type="match status" value="1"/>
</dbReference>
<evidence type="ECO:0000256" key="5">
    <source>
        <dbReference type="ARBA" id="ARBA00023274"/>
    </source>
</evidence>
<dbReference type="GO" id="GO:0003735">
    <property type="term" value="F:structural constituent of ribosome"/>
    <property type="evidence" value="ECO:0007669"/>
    <property type="project" value="InterPro"/>
</dbReference>
<dbReference type="Proteomes" id="UP000236333">
    <property type="component" value="Unassembled WGS sequence"/>
</dbReference>
<evidence type="ECO:0000256" key="8">
    <source>
        <dbReference type="SAM" id="Phobius"/>
    </source>
</evidence>
<keyword evidence="3" id="KW-0694">RNA-binding</keyword>
<dbReference type="PRINTS" id="PR00973">
    <property type="entry name" value="RIBOSOMALS17"/>
</dbReference>
<proteinExistence type="inferred from homology"/>
<evidence type="ECO:0000256" key="1">
    <source>
        <dbReference type="ARBA" id="ARBA00010254"/>
    </source>
</evidence>
<sequence length="387" mass="40519">MTGRRASHGLRNPSADSVAAAGEYTCSCCNRGHALAIYRALRAVADDPRFSRACLAWQTRLACRVCDPEVGVGLKPAVCRSACDEWLAACRDEYFTFEGAAASTSFLGGRLLPCASPEALAAVRGAGGGGGDGEGSGPLLCSRLGDVARDGEELCREAGFTVAGRATTSSSSAGAGLGGAAGAVAAVLAAGARNGKEEEEEEGEEEGGSCFDGSPTASFRTDFCQPPPPPARAPESQGRRRKGAGDGEEEGGVSSPVYFLAVAVIASVLWLTYTTRQGFQRKMQSSVLRSSALRPAVCSRQSVVAVRAVQEVKGVVVSAKMNKTVVVEAERLSTDPVYLKRKKVTKRYLAHDEAGTTNVGDFVRLNGVRPMSKTKRFAVSEVLRKAE</sequence>
<dbReference type="AlphaFoldDB" id="A0A2J8A2R5"/>
<keyword evidence="8" id="KW-1133">Transmembrane helix</keyword>
<dbReference type="EMBL" id="PGGS01000214">
    <property type="protein sequence ID" value="PNH06803.1"/>
    <property type="molecule type" value="Genomic_DNA"/>
</dbReference>
<dbReference type="GO" id="GO:0006412">
    <property type="term" value="P:translation"/>
    <property type="evidence" value="ECO:0007669"/>
    <property type="project" value="InterPro"/>
</dbReference>
<dbReference type="Pfam" id="PF00366">
    <property type="entry name" value="Ribosomal_S17"/>
    <property type="match status" value="1"/>
</dbReference>
<evidence type="ECO:0000256" key="3">
    <source>
        <dbReference type="ARBA" id="ARBA00022884"/>
    </source>
</evidence>
<keyword evidence="10" id="KW-1185">Reference proteome</keyword>
<accession>A0A2J8A2R5</accession>
<evidence type="ECO:0000256" key="6">
    <source>
        <dbReference type="ARBA" id="ARBA00035251"/>
    </source>
</evidence>
<organism evidence="9 10">
    <name type="scientific">Tetrabaena socialis</name>
    <dbReference type="NCBI Taxonomy" id="47790"/>
    <lineage>
        <taxon>Eukaryota</taxon>
        <taxon>Viridiplantae</taxon>
        <taxon>Chlorophyta</taxon>
        <taxon>core chlorophytes</taxon>
        <taxon>Chlorophyceae</taxon>
        <taxon>CS clade</taxon>
        <taxon>Chlamydomonadales</taxon>
        <taxon>Tetrabaenaceae</taxon>
        <taxon>Tetrabaena</taxon>
    </lineage>
</organism>
<comment type="caution">
    <text evidence="9">The sequence shown here is derived from an EMBL/GenBank/DDBJ whole genome shotgun (WGS) entry which is preliminary data.</text>
</comment>
<gene>
    <name evidence="9" type="ORF">TSOC_006783</name>
</gene>
<comment type="similarity">
    <text evidence="1">Belongs to the universal ribosomal protein uS17 family.</text>
</comment>
<dbReference type="InterPro" id="IPR000266">
    <property type="entry name" value="Ribosomal_uS17"/>
</dbReference>
<reference evidence="9 10" key="1">
    <citation type="journal article" date="2017" name="Mol. Biol. Evol.">
        <title>The 4-celled Tetrabaena socialis nuclear genome reveals the essential components for genetic control of cell number at the origin of multicellularity in the volvocine lineage.</title>
        <authorList>
            <person name="Featherston J."/>
            <person name="Arakaki Y."/>
            <person name="Hanschen E.R."/>
            <person name="Ferris P.J."/>
            <person name="Michod R.E."/>
            <person name="Olson B.J.S.C."/>
            <person name="Nozaki H."/>
            <person name="Durand P.M."/>
        </authorList>
    </citation>
    <scope>NUCLEOTIDE SEQUENCE [LARGE SCALE GENOMIC DNA]</scope>
    <source>
        <strain evidence="9 10">NIES-571</strain>
    </source>
</reference>
<evidence type="ECO:0000256" key="4">
    <source>
        <dbReference type="ARBA" id="ARBA00022980"/>
    </source>
</evidence>
<dbReference type="OrthoDB" id="274752at2759"/>
<evidence type="ECO:0000256" key="7">
    <source>
        <dbReference type="SAM" id="MobiDB-lite"/>
    </source>
</evidence>
<keyword evidence="2" id="KW-0699">rRNA-binding</keyword>
<dbReference type="PANTHER" id="PTHR37390">
    <property type="entry name" value="OS02G0592500 PROTEIN"/>
    <property type="match status" value="1"/>
</dbReference>
<evidence type="ECO:0000313" key="10">
    <source>
        <dbReference type="Proteomes" id="UP000236333"/>
    </source>
</evidence>
<keyword evidence="5" id="KW-0687">Ribonucleoprotein</keyword>
<dbReference type="GO" id="GO:0005840">
    <property type="term" value="C:ribosome"/>
    <property type="evidence" value="ECO:0007669"/>
    <property type="project" value="UniProtKB-KW"/>
</dbReference>
<dbReference type="GO" id="GO:1990904">
    <property type="term" value="C:ribonucleoprotein complex"/>
    <property type="evidence" value="ECO:0007669"/>
    <property type="project" value="UniProtKB-KW"/>
</dbReference>
<keyword evidence="8" id="KW-0812">Transmembrane</keyword>
<dbReference type="InterPro" id="IPR053305">
    <property type="entry name" value="Folate-binding_rcpt-like"/>
</dbReference>
<dbReference type="HAMAP" id="MF_01345_B">
    <property type="entry name" value="Ribosomal_uS17_B"/>
    <property type="match status" value="1"/>
</dbReference>
<dbReference type="Gene3D" id="2.40.50.140">
    <property type="entry name" value="Nucleic acid-binding proteins"/>
    <property type="match status" value="1"/>
</dbReference>
<dbReference type="GO" id="GO:0019843">
    <property type="term" value="F:rRNA binding"/>
    <property type="evidence" value="ECO:0007669"/>
    <property type="project" value="UniProtKB-KW"/>
</dbReference>
<dbReference type="InterPro" id="IPR012340">
    <property type="entry name" value="NA-bd_OB-fold"/>
</dbReference>